<dbReference type="eggNOG" id="COG0714">
    <property type="taxonomic scope" value="Bacteria"/>
</dbReference>
<dbReference type="InterPro" id="IPR050764">
    <property type="entry name" value="CbbQ/NirQ/NorQ/GpvN"/>
</dbReference>
<evidence type="ECO:0000256" key="2">
    <source>
        <dbReference type="ARBA" id="ARBA00022840"/>
    </source>
</evidence>
<evidence type="ECO:0000256" key="4">
    <source>
        <dbReference type="SAM" id="MobiDB-lite"/>
    </source>
</evidence>
<keyword evidence="1" id="KW-0547">Nucleotide-binding</keyword>
<dbReference type="GO" id="GO:0005524">
    <property type="term" value="F:ATP binding"/>
    <property type="evidence" value="ECO:0007669"/>
    <property type="project" value="UniProtKB-KW"/>
</dbReference>
<comment type="similarity">
    <text evidence="3">Belongs to the MoxR family.</text>
</comment>
<dbReference type="KEGG" id="tmb:Thimo_2934"/>
<dbReference type="SUPFAM" id="SSF52540">
    <property type="entry name" value="P-loop containing nucleoside triphosphate hydrolases"/>
    <property type="match status" value="1"/>
</dbReference>
<dbReference type="RefSeq" id="WP_015281758.1">
    <property type="nucleotide sequence ID" value="NC_019940.1"/>
</dbReference>
<feature type="domain" description="ChlI/MoxR AAA lid" evidence="6">
    <location>
        <begin position="282"/>
        <end position="345"/>
    </location>
</feature>
<evidence type="ECO:0000313" key="8">
    <source>
        <dbReference type="Proteomes" id="UP000010816"/>
    </source>
</evidence>
<evidence type="ECO:0000313" key="7">
    <source>
        <dbReference type="EMBL" id="AGA91627.1"/>
    </source>
</evidence>
<proteinExistence type="inferred from homology"/>
<dbReference type="PANTHER" id="PTHR42759:SF1">
    <property type="entry name" value="MAGNESIUM-CHELATASE SUBUNIT CHLD"/>
    <property type="match status" value="1"/>
</dbReference>
<dbReference type="PANTHER" id="PTHR42759">
    <property type="entry name" value="MOXR FAMILY PROTEIN"/>
    <property type="match status" value="1"/>
</dbReference>
<dbReference type="PATRIC" id="fig|765912.4.peg.2868"/>
<reference evidence="7 8" key="1">
    <citation type="submission" date="2011-09" db="EMBL/GenBank/DDBJ databases">
        <title>Complete sequence of chromosome of Thioflavicoccus mobilis 8321.</title>
        <authorList>
            <consortium name="US DOE Joint Genome Institute"/>
            <person name="Lucas S."/>
            <person name="Han J."/>
            <person name="Lapidus A."/>
            <person name="Cheng J.-F."/>
            <person name="Goodwin L."/>
            <person name="Pitluck S."/>
            <person name="Peters L."/>
            <person name="Ovchinnikova G."/>
            <person name="Lu M."/>
            <person name="Detter J.C."/>
            <person name="Han C."/>
            <person name="Tapia R."/>
            <person name="Land M."/>
            <person name="Hauser L."/>
            <person name="Kyrpides N."/>
            <person name="Ivanova N."/>
            <person name="Pagani I."/>
            <person name="Vogl K."/>
            <person name="Liu Z."/>
            <person name="Imhoff J."/>
            <person name="Thiel V."/>
            <person name="Frigaard N.-U."/>
            <person name="Bryant D."/>
            <person name="Woyke T."/>
        </authorList>
    </citation>
    <scope>NUCLEOTIDE SEQUENCE [LARGE SCALE GENOMIC DNA]</scope>
    <source>
        <strain evidence="7 8">8321</strain>
    </source>
</reference>
<evidence type="ECO:0000256" key="1">
    <source>
        <dbReference type="ARBA" id="ARBA00022741"/>
    </source>
</evidence>
<evidence type="ECO:0000256" key="3">
    <source>
        <dbReference type="ARBA" id="ARBA00061607"/>
    </source>
</evidence>
<accession>L0H0P0</accession>
<dbReference type="OrthoDB" id="9808397at2"/>
<dbReference type="FunFam" id="3.40.50.300:FF:000640">
    <property type="entry name" value="MoxR family ATPase"/>
    <property type="match status" value="1"/>
</dbReference>
<dbReference type="HOGENOM" id="CLU_034716_2_0_6"/>
<evidence type="ECO:0000259" key="5">
    <source>
        <dbReference type="Pfam" id="PF07726"/>
    </source>
</evidence>
<name>L0H0P0_9GAMM</name>
<protein>
    <submittedName>
        <fullName evidence="7">MoxR-like ATPase</fullName>
    </submittedName>
</protein>
<dbReference type="EMBL" id="CP003051">
    <property type="protein sequence ID" value="AGA91627.1"/>
    <property type="molecule type" value="Genomic_DNA"/>
</dbReference>
<gene>
    <name evidence="7" type="ORF">Thimo_2934</name>
</gene>
<evidence type="ECO:0000259" key="6">
    <source>
        <dbReference type="Pfam" id="PF17863"/>
    </source>
</evidence>
<dbReference type="Gene3D" id="3.40.50.300">
    <property type="entry name" value="P-loop containing nucleotide triphosphate hydrolases"/>
    <property type="match status" value="1"/>
</dbReference>
<dbReference type="GO" id="GO:0016887">
    <property type="term" value="F:ATP hydrolysis activity"/>
    <property type="evidence" value="ECO:0007669"/>
    <property type="project" value="InterPro"/>
</dbReference>
<dbReference type="Pfam" id="PF07726">
    <property type="entry name" value="AAA_3"/>
    <property type="match status" value="1"/>
</dbReference>
<feature type="region of interest" description="Disordered" evidence="4">
    <location>
        <begin position="1"/>
        <end position="34"/>
    </location>
</feature>
<keyword evidence="2" id="KW-0067">ATP-binding</keyword>
<organism evidence="7 8">
    <name type="scientific">Thioflavicoccus mobilis 8321</name>
    <dbReference type="NCBI Taxonomy" id="765912"/>
    <lineage>
        <taxon>Bacteria</taxon>
        <taxon>Pseudomonadati</taxon>
        <taxon>Pseudomonadota</taxon>
        <taxon>Gammaproteobacteria</taxon>
        <taxon>Chromatiales</taxon>
        <taxon>Chromatiaceae</taxon>
        <taxon>Thioflavicoccus</taxon>
    </lineage>
</organism>
<feature type="domain" description="ATPase AAA-3" evidence="5">
    <location>
        <begin position="69"/>
        <end position="199"/>
    </location>
</feature>
<keyword evidence="8" id="KW-1185">Reference proteome</keyword>
<dbReference type="InterPro" id="IPR027417">
    <property type="entry name" value="P-loop_NTPase"/>
</dbReference>
<sequence length="353" mass="38748">MDAADETPVAEPVAQPDLSAALEETDEPKKGQDPLWSELEGLRRHVQRQILGQEPLVERLLIALLADGHLLVEGAPGLAKTSAIKALASGLEADFHRIQFTPDLLPADLTGTEIYRPHDGSFRFDRGPIFHNLLLADEVNRAPAKVQSALLEAMGERQVTVGRETFALPALFLVMATQNPIEQEGTYPLPEAQLDRFLMHVRVDYPDGQTERSILRLHRAAAQAGGTAAEPPARVSQTSIFLARRRLFDLYMSPDVEDYLVHLVLATRSPGDYGPALGGWLRFGASPRATLALDRCARAHAWLAGRDYVSPEDVQLVAPDVLRHRLLLSYEAEAEGRSADDFIAELLACVPVP</sequence>
<dbReference type="InterPro" id="IPR011703">
    <property type="entry name" value="ATPase_AAA-3"/>
</dbReference>
<dbReference type="AlphaFoldDB" id="L0H0P0"/>
<dbReference type="STRING" id="765912.Thimo_2934"/>
<dbReference type="Gene3D" id="1.10.8.80">
    <property type="entry name" value="Magnesium chelatase subunit I, C-Terminal domain"/>
    <property type="match status" value="1"/>
</dbReference>
<dbReference type="PIRSF" id="PIRSF002849">
    <property type="entry name" value="AAA_ATPase_chaperone_MoxR_prd"/>
    <property type="match status" value="1"/>
</dbReference>
<dbReference type="InterPro" id="IPR041628">
    <property type="entry name" value="ChlI/MoxR_AAA_lid"/>
</dbReference>
<dbReference type="Pfam" id="PF17863">
    <property type="entry name" value="AAA_lid_2"/>
    <property type="match status" value="1"/>
</dbReference>
<dbReference type="Proteomes" id="UP000010816">
    <property type="component" value="Chromosome"/>
</dbReference>